<keyword evidence="6" id="KW-0016">Alginate biosynthesis</keyword>
<dbReference type="Proteomes" id="UP000246077">
    <property type="component" value="Unassembled WGS sequence"/>
</dbReference>
<evidence type="ECO:0000313" key="8">
    <source>
        <dbReference type="EMBL" id="PWR19979.1"/>
    </source>
</evidence>
<keyword evidence="8" id="KW-0131">Cell cycle</keyword>
<evidence type="ECO:0000256" key="2">
    <source>
        <dbReference type="ARBA" id="ARBA00005182"/>
    </source>
</evidence>
<dbReference type="GO" id="GO:0051301">
    <property type="term" value="P:cell division"/>
    <property type="evidence" value="ECO:0007669"/>
    <property type="project" value="UniProtKB-KW"/>
</dbReference>
<gene>
    <name evidence="8" type="ORF">DKG75_16170</name>
</gene>
<protein>
    <submittedName>
        <fullName evidence="8">Cell division protein FtsQ</fullName>
    </submittedName>
</protein>
<comment type="subcellular location">
    <subcellularLocation>
        <location evidence="1">Periplasm</location>
    </subcellularLocation>
</comment>
<keyword evidence="9" id="KW-1185">Reference proteome</keyword>
<feature type="domain" description="AlgX/AlgJ SGNH hydrolase-like" evidence="7">
    <location>
        <begin position="87"/>
        <end position="345"/>
    </location>
</feature>
<evidence type="ECO:0000256" key="3">
    <source>
        <dbReference type="ARBA" id="ARBA00022679"/>
    </source>
</evidence>
<proteinExistence type="predicted"/>
<dbReference type="OrthoDB" id="5243588at2"/>
<keyword evidence="3" id="KW-0808">Transferase</keyword>
<dbReference type="EMBL" id="QGLF01000004">
    <property type="protein sequence ID" value="PWR19979.1"/>
    <property type="molecule type" value="Genomic_DNA"/>
</dbReference>
<dbReference type="GO" id="GO:0042121">
    <property type="term" value="P:alginic acid biosynthetic process"/>
    <property type="evidence" value="ECO:0007669"/>
    <property type="project" value="UniProtKB-UniPathway"/>
</dbReference>
<evidence type="ECO:0000259" key="7">
    <source>
        <dbReference type="Pfam" id="PF16822"/>
    </source>
</evidence>
<keyword evidence="4" id="KW-0732">Signal</keyword>
<evidence type="ECO:0000256" key="5">
    <source>
        <dbReference type="ARBA" id="ARBA00022764"/>
    </source>
</evidence>
<sequence length="368" mass="38173">MEHDRGRLAGIVLILVLAVGLVSGVLALGGDGGRQMLARFTPGDVADGTATAALSRHLNEDLLGGAALARTARAANWLVLGDLGEQVRAGCAGWLFLREEMDLHPGAASARDRRAGLVAAADRLLKARNIHLTVVVVPDKSRVLAAARCGLPRPAALDARLDRFNAALAAAGVDHLEALPVLAGTAEPYFRSDTHWTEAGAQAVAAALAERLRSANAAPEPGPPVPVTPGDDHERLGDLIRLAGLDRLPTPFRPAGDWVAESRIAMPAVVADDLLGEMAGPPVVVIGSSFSRNGNFIGFLAAALAAPIGDLARDGAGFAGAAEPYFRDAAFTGTPPRAIVWEIPERVLDAPFGTVEETWAARLAAGSL</sequence>
<evidence type="ECO:0000313" key="9">
    <source>
        <dbReference type="Proteomes" id="UP000246077"/>
    </source>
</evidence>
<comment type="pathway">
    <text evidence="2">Glycan biosynthesis; alginate biosynthesis.</text>
</comment>
<keyword evidence="8" id="KW-0132">Cell division</keyword>
<evidence type="ECO:0000256" key="1">
    <source>
        <dbReference type="ARBA" id="ARBA00004418"/>
    </source>
</evidence>
<evidence type="ECO:0000256" key="6">
    <source>
        <dbReference type="ARBA" id="ARBA00022841"/>
    </source>
</evidence>
<evidence type="ECO:0000256" key="4">
    <source>
        <dbReference type="ARBA" id="ARBA00022729"/>
    </source>
</evidence>
<dbReference type="UniPathway" id="UPA00286"/>
<accession>A0A317DZ38</accession>
<name>A0A317DZ38_9PROT</name>
<dbReference type="Pfam" id="PF16822">
    <property type="entry name" value="ALGX"/>
    <property type="match status" value="1"/>
</dbReference>
<organism evidence="8 9">
    <name type="scientific">Zavarzinia compransoris</name>
    <dbReference type="NCBI Taxonomy" id="1264899"/>
    <lineage>
        <taxon>Bacteria</taxon>
        <taxon>Pseudomonadati</taxon>
        <taxon>Pseudomonadota</taxon>
        <taxon>Alphaproteobacteria</taxon>
        <taxon>Rhodospirillales</taxon>
        <taxon>Zavarziniaceae</taxon>
        <taxon>Zavarzinia</taxon>
    </lineage>
</organism>
<dbReference type="InterPro" id="IPR031811">
    <property type="entry name" value="ALGX/ALGJ_SGNH-like"/>
</dbReference>
<comment type="caution">
    <text evidence="8">The sequence shown here is derived from an EMBL/GenBank/DDBJ whole genome shotgun (WGS) entry which is preliminary data.</text>
</comment>
<dbReference type="AlphaFoldDB" id="A0A317DZ38"/>
<keyword evidence="5" id="KW-0574">Periplasm</keyword>
<dbReference type="GO" id="GO:0016740">
    <property type="term" value="F:transferase activity"/>
    <property type="evidence" value="ECO:0007669"/>
    <property type="project" value="UniProtKB-KW"/>
</dbReference>
<reference evidence="9" key="1">
    <citation type="submission" date="2018-05" db="EMBL/GenBank/DDBJ databases">
        <title>Zavarzinia sp. HR-AS.</title>
        <authorList>
            <person name="Lee Y."/>
            <person name="Jeon C.O."/>
        </authorList>
    </citation>
    <scope>NUCLEOTIDE SEQUENCE [LARGE SCALE GENOMIC DNA]</scope>
    <source>
        <strain evidence="9">DSM 1231</strain>
    </source>
</reference>
<dbReference type="GO" id="GO:0042597">
    <property type="term" value="C:periplasmic space"/>
    <property type="evidence" value="ECO:0007669"/>
    <property type="project" value="UniProtKB-SubCell"/>
</dbReference>
<dbReference type="RefSeq" id="WP_109922194.1">
    <property type="nucleotide sequence ID" value="NZ_QGLF01000004.1"/>
</dbReference>